<reference evidence="8 9" key="1">
    <citation type="journal article" name="Front. Microbiol.">
        <title>Sugar Metabolism of the First Thermophilic Planctomycete Thermogutta terrifontis: Comparative Genomic and Transcriptomic Approaches.</title>
        <authorList>
            <person name="Elcheninov A.G."/>
            <person name="Menzel P."/>
            <person name="Gudbergsdottir S.R."/>
            <person name="Slesarev A.I."/>
            <person name="Kadnikov V.V."/>
            <person name="Krogh A."/>
            <person name="Bonch-Osmolovskaya E.A."/>
            <person name="Peng X."/>
            <person name="Kublanov I.V."/>
        </authorList>
    </citation>
    <scope>NUCLEOTIDE SEQUENCE [LARGE SCALE GENOMIC DNA]</scope>
    <source>
        <strain evidence="8 9">R1</strain>
    </source>
</reference>
<keyword evidence="1 7" id="KW-0028">Amino-acid biosynthesis</keyword>
<dbReference type="RefSeq" id="WP_095413884.1">
    <property type="nucleotide sequence ID" value="NZ_CP018477.1"/>
</dbReference>
<dbReference type="InterPro" id="IPR031322">
    <property type="entry name" value="Shikimate/glucono_kinase"/>
</dbReference>
<keyword evidence="5 7" id="KW-0067">ATP-binding</keyword>
<comment type="subcellular location">
    <subcellularLocation>
        <location evidence="7">Cytoplasm</location>
    </subcellularLocation>
</comment>
<keyword evidence="2 7" id="KW-0808">Transferase</keyword>
<keyword evidence="7" id="KW-0460">Magnesium</keyword>
<dbReference type="GO" id="GO:0005829">
    <property type="term" value="C:cytosol"/>
    <property type="evidence" value="ECO:0007669"/>
    <property type="project" value="TreeGrafter"/>
</dbReference>
<keyword evidence="7" id="KW-0479">Metal-binding</keyword>
<protein>
    <recommendedName>
        <fullName evidence="7">Shikimate kinase</fullName>
        <shortName evidence="7">SK</shortName>
        <ecNumber evidence="7">2.7.1.71</ecNumber>
    </recommendedName>
</protein>
<sequence>MNIILIGYRATGKTTVARLLSEQLGWPWVDLDVEIERLAGKSIAQIFAEDGEPVFRDLESRVVADFCARQGWVIAAGGGAPLRAENRQAMRQGGKVFWLTATPETIYRRMTTDPTTGARRPNLTARGGLEEIVELLTKREPVYRETADWVIDTENKSPSQVADEILAHWSRIRDDKGMHL</sequence>
<evidence type="ECO:0000256" key="1">
    <source>
        <dbReference type="ARBA" id="ARBA00022605"/>
    </source>
</evidence>
<dbReference type="EMBL" id="CP018477">
    <property type="protein sequence ID" value="ASV73203.1"/>
    <property type="molecule type" value="Genomic_DNA"/>
</dbReference>
<gene>
    <name evidence="7" type="primary">aroK</name>
    <name evidence="8" type="ORF">THTE_0601</name>
</gene>
<comment type="catalytic activity">
    <reaction evidence="7">
        <text>shikimate + ATP = 3-phosphoshikimate + ADP + H(+)</text>
        <dbReference type="Rhea" id="RHEA:13121"/>
        <dbReference type="ChEBI" id="CHEBI:15378"/>
        <dbReference type="ChEBI" id="CHEBI:30616"/>
        <dbReference type="ChEBI" id="CHEBI:36208"/>
        <dbReference type="ChEBI" id="CHEBI:145989"/>
        <dbReference type="ChEBI" id="CHEBI:456216"/>
        <dbReference type="EC" id="2.7.1.71"/>
    </reaction>
</comment>
<dbReference type="Proteomes" id="UP000215086">
    <property type="component" value="Chromosome"/>
</dbReference>
<evidence type="ECO:0000256" key="2">
    <source>
        <dbReference type="ARBA" id="ARBA00022679"/>
    </source>
</evidence>
<evidence type="ECO:0000313" key="9">
    <source>
        <dbReference type="Proteomes" id="UP000215086"/>
    </source>
</evidence>
<evidence type="ECO:0000256" key="4">
    <source>
        <dbReference type="ARBA" id="ARBA00022777"/>
    </source>
</evidence>
<feature type="binding site" evidence="7">
    <location>
        <position position="32"/>
    </location>
    <ligand>
        <name>substrate</name>
    </ligand>
</feature>
<accession>A0A286RB70</accession>
<evidence type="ECO:0000313" key="8">
    <source>
        <dbReference type="EMBL" id="ASV73203.1"/>
    </source>
</evidence>
<dbReference type="CDD" id="cd00464">
    <property type="entry name" value="SK"/>
    <property type="match status" value="1"/>
</dbReference>
<dbReference type="GO" id="GO:0009423">
    <property type="term" value="P:chorismate biosynthetic process"/>
    <property type="evidence" value="ECO:0007669"/>
    <property type="project" value="UniProtKB-UniRule"/>
</dbReference>
<dbReference type="OrthoDB" id="9800332at2"/>
<comment type="subunit">
    <text evidence="7">Monomer.</text>
</comment>
<comment type="function">
    <text evidence="7">Catalyzes the specific phosphorylation of the 3-hydroxyl group of shikimic acid using ATP as a cosubstrate.</text>
</comment>
<dbReference type="EC" id="2.7.1.71" evidence="7"/>
<comment type="caution">
    <text evidence="7">Lacks conserved residue(s) required for the propagation of feature annotation.</text>
</comment>
<feature type="binding site" evidence="7">
    <location>
        <position position="120"/>
    </location>
    <ligand>
        <name>ATP</name>
        <dbReference type="ChEBI" id="CHEBI:30616"/>
    </ligand>
</feature>
<dbReference type="SUPFAM" id="SSF52540">
    <property type="entry name" value="P-loop containing nucleoside triphosphate hydrolases"/>
    <property type="match status" value="1"/>
</dbReference>
<keyword evidence="7" id="KW-0963">Cytoplasm</keyword>
<dbReference type="Gene3D" id="3.40.50.300">
    <property type="entry name" value="P-loop containing nucleotide triphosphate hydrolases"/>
    <property type="match status" value="1"/>
</dbReference>
<feature type="binding site" evidence="7">
    <location>
        <position position="139"/>
    </location>
    <ligand>
        <name>substrate</name>
    </ligand>
</feature>
<dbReference type="PANTHER" id="PTHR21087">
    <property type="entry name" value="SHIKIMATE KINASE"/>
    <property type="match status" value="1"/>
</dbReference>
<evidence type="ECO:0000256" key="5">
    <source>
        <dbReference type="ARBA" id="ARBA00022840"/>
    </source>
</evidence>
<dbReference type="GO" id="GO:0005524">
    <property type="term" value="F:ATP binding"/>
    <property type="evidence" value="ECO:0007669"/>
    <property type="project" value="UniProtKB-UniRule"/>
</dbReference>
<dbReference type="Pfam" id="PF01202">
    <property type="entry name" value="SKI"/>
    <property type="match status" value="1"/>
</dbReference>
<comment type="pathway">
    <text evidence="7">Metabolic intermediate biosynthesis; chorismate biosynthesis; chorismate from D-erythrose 4-phosphate and phosphoenolpyruvate: step 5/7.</text>
</comment>
<comment type="similarity">
    <text evidence="7">Belongs to the shikimate kinase family.</text>
</comment>
<dbReference type="HAMAP" id="MF_00109">
    <property type="entry name" value="Shikimate_kinase"/>
    <property type="match status" value="1"/>
</dbReference>
<dbReference type="InterPro" id="IPR000623">
    <property type="entry name" value="Shikimate_kinase/TSH1"/>
</dbReference>
<dbReference type="GO" id="GO:0000287">
    <property type="term" value="F:magnesium ion binding"/>
    <property type="evidence" value="ECO:0007669"/>
    <property type="project" value="UniProtKB-UniRule"/>
</dbReference>
<dbReference type="AlphaFoldDB" id="A0A286RB70"/>
<dbReference type="GO" id="GO:0009073">
    <property type="term" value="P:aromatic amino acid family biosynthetic process"/>
    <property type="evidence" value="ECO:0007669"/>
    <property type="project" value="UniProtKB-KW"/>
</dbReference>
<feature type="binding site" evidence="7">
    <location>
        <position position="56"/>
    </location>
    <ligand>
        <name>substrate</name>
    </ligand>
</feature>
<dbReference type="GO" id="GO:0004765">
    <property type="term" value="F:shikimate kinase activity"/>
    <property type="evidence" value="ECO:0007669"/>
    <property type="project" value="UniProtKB-UniRule"/>
</dbReference>
<dbReference type="UniPathway" id="UPA00053">
    <property type="reaction ID" value="UER00088"/>
</dbReference>
<feature type="binding site" evidence="7">
    <location>
        <begin position="10"/>
        <end position="15"/>
    </location>
    <ligand>
        <name>ATP</name>
        <dbReference type="ChEBI" id="CHEBI:30616"/>
    </ligand>
</feature>
<name>A0A286RB70_9BACT</name>
<comment type="cofactor">
    <cofactor evidence="7">
        <name>Mg(2+)</name>
        <dbReference type="ChEBI" id="CHEBI:18420"/>
    </cofactor>
    <text evidence="7">Binds 1 Mg(2+) ion per subunit.</text>
</comment>
<dbReference type="PRINTS" id="PR01100">
    <property type="entry name" value="SHIKIMTKNASE"/>
</dbReference>
<proteinExistence type="inferred from homology"/>
<dbReference type="PANTHER" id="PTHR21087:SF16">
    <property type="entry name" value="SHIKIMATE KINASE 1, CHLOROPLASTIC"/>
    <property type="match status" value="1"/>
</dbReference>
<feature type="binding site" evidence="7">
    <location>
        <position position="14"/>
    </location>
    <ligand>
        <name>Mg(2+)</name>
        <dbReference type="ChEBI" id="CHEBI:18420"/>
    </ligand>
</feature>
<feature type="binding site" evidence="7">
    <location>
        <position position="78"/>
    </location>
    <ligand>
        <name>substrate</name>
    </ligand>
</feature>
<evidence type="ECO:0000256" key="7">
    <source>
        <dbReference type="HAMAP-Rule" id="MF_00109"/>
    </source>
</evidence>
<keyword evidence="6 7" id="KW-0057">Aromatic amino acid biosynthesis</keyword>
<evidence type="ECO:0000256" key="6">
    <source>
        <dbReference type="ARBA" id="ARBA00023141"/>
    </source>
</evidence>
<organism evidence="8 9">
    <name type="scientific">Thermogutta terrifontis</name>
    <dbReference type="NCBI Taxonomy" id="1331910"/>
    <lineage>
        <taxon>Bacteria</taxon>
        <taxon>Pseudomonadati</taxon>
        <taxon>Planctomycetota</taxon>
        <taxon>Planctomycetia</taxon>
        <taxon>Pirellulales</taxon>
        <taxon>Thermoguttaceae</taxon>
        <taxon>Thermogutta</taxon>
    </lineage>
</organism>
<dbReference type="KEGG" id="ttf:THTE_0601"/>
<dbReference type="GO" id="GO:0008652">
    <property type="term" value="P:amino acid biosynthetic process"/>
    <property type="evidence" value="ECO:0007669"/>
    <property type="project" value="UniProtKB-KW"/>
</dbReference>
<dbReference type="InterPro" id="IPR027417">
    <property type="entry name" value="P-loop_NTPase"/>
</dbReference>
<keyword evidence="9" id="KW-1185">Reference proteome</keyword>
<keyword evidence="4 7" id="KW-0418">Kinase</keyword>
<evidence type="ECO:0000256" key="3">
    <source>
        <dbReference type="ARBA" id="ARBA00022741"/>
    </source>
</evidence>
<keyword evidence="3 7" id="KW-0547">Nucleotide-binding</keyword>